<dbReference type="CDD" id="cd04301">
    <property type="entry name" value="NAT_SF"/>
    <property type="match status" value="1"/>
</dbReference>
<dbReference type="InterPro" id="IPR016181">
    <property type="entry name" value="Acyl_CoA_acyltransferase"/>
</dbReference>
<dbReference type="InterPro" id="IPR031165">
    <property type="entry name" value="GNAT_YJDJ"/>
</dbReference>
<proteinExistence type="predicted"/>
<comment type="caution">
    <text evidence="3">The sequence shown here is derived from an EMBL/GenBank/DDBJ whole genome shotgun (WGS) entry which is preliminary data.</text>
</comment>
<dbReference type="PROSITE" id="PS51186">
    <property type="entry name" value="GNAT"/>
    <property type="match status" value="1"/>
</dbReference>
<dbReference type="EMBL" id="JADBEB010000001">
    <property type="protein sequence ID" value="MBE1488838.1"/>
    <property type="molecule type" value="Genomic_DNA"/>
</dbReference>
<name>A0A927M624_9ACTN</name>
<evidence type="ECO:0000313" key="3">
    <source>
        <dbReference type="EMBL" id="MBE1488838.1"/>
    </source>
</evidence>
<dbReference type="RefSeq" id="WP_192768413.1">
    <property type="nucleotide sequence ID" value="NZ_JADBEB010000001.1"/>
</dbReference>
<sequence>MNLLVEDNPARRRFEILLDDSLAGFIGYQVESGTTVLVHTEVDSRYEGQGVGSALARGALDQLRERGDRVRVTCPFLLGFIERHPEYASVVTDA</sequence>
<protein>
    <submittedName>
        <fullName evidence="3">GNAT family acetyltransferase</fullName>
    </submittedName>
</protein>
<feature type="domain" description="N-acetyltransferase" evidence="2">
    <location>
        <begin position="6"/>
        <end position="92"/>
    </location>
</feature>
<dbReference type="Proteomes" id="UP000649753">
    <property type="component" value="Unassembled WGS sequence"/>
</dbReference>
<keyword evidence="4" id="KW-1185">Reference proteome</keyword>
<evidence type="ECO:0000259" key="1">
    <source>
        <dbReference type="PROSITE" id="PS51186"/>
    </source>
</evidence>
<organism evidence="3 4">
    <name type="scientific">Plantactinospora soyae</name>
    <dbReference type="NCBI Taxonomy" id="1544732"/>
    <lineage>
        <taxon>Bacteria</taxon>
        <taxon>Bacillati</taxon>
        <taxon>Actinomycetota</taxon>
        <taxon>Actinomycetes</taxon>
        <taxon>Micromonosporales</taxon>
        <taxon>Micromonosporaceae</taxon>
        <taxon>Plantactinospora</taxon>
    </lineage>
</organism>
<dbReference type="InterPro" id="IPR045057">
    <property type="entry name" value="Gcn5-rel_NAT"/>
</dbReference>
<dbReference type="Gene3D" id="3.40.630.30">
    <property type="match status" value="1"/>
</dbReference>
<evidence type="ECO:0000313" key="4">
    <source>
        <dbReference type="Proteomes" id="UP000649753"/>
    </source>
</evidence>
<feature type="domain" description="N-acetyltransferase" evidence="1">
    <location>
        <begin position="1"/>
        <end position="94"/>
    </location>
</feature>
<dbReference type="PANTHER" id="PTHR31435:SF10">
    <property type="entry name" value="BSR4717 PROTEIN"/>
    <property type="match status" value="1"/>
</dbReference>
<dbReference type="AlphaFoldDB" id="A0A927M624"/>
<dbReference type="Pfam" id="PF14542">
    <property type="entry name" value="Acetyltransf_CG"/>
    <property type="match status" value="1"/>
</dbReference>
<reference evidence="3" key="1">
    <citation type="submission" date="2020-10" db="EMBL/GenBank/DDBJ databases">
        <title>Sequencing the genomes of 1000 actinobacteria strains.</title>
        <authorList>
            <person name="Klenk H.-P."/>
        </authorList>
    </citation>
    <scope>NUCLEOTIDE SEQUENCE</scope>
    <source>
        <strain evidence="3">DSM 46832</strain>
    </source>
</reference>
<dbReference type="SUPFAM" id="SSF55729">
    <property type="entry name" value="Acyl-CoA N-acyltransferases (Nat)"/>
    <property type="match status" value="1"/>
</dbReference>
<accession>A0A927M624</accession>
<dbReference type="PANTHER" id="PTHR31435">
    <property type="entry name" value="PROTEIN NATD1"/>
    <property type="match status" value="1"/>
</dbReference>
<gene>
    <name evidence="3" type="ORF">H4W31_004476</name>
</gene>
<dbReference type="InterPro" id="IPR000182">
    <property type="entry name" value="GNAT_dom"/>
</dbReference>
<evidence type="ECO:0000259" key="2">
    <source>
        <dbReference type="PROSITE" id="PS51729"/>
    </source>
</evidence>
<dbReference type="PROSITE" id="PS51729">
    <property type="entry name" value="GNAT_YJDJ"/>
    <property type="match status" value="1"/>
</dbReference>
<dbReference type="GO" id="GO:0016747">
    <property type="term" value="F:acyltransferase activity, transferring groups other than amino-acyl groups"/>
    <property type="evidence" value="ECO:0007669"/>
    <property type="project" value="InterPro"/>
</dbReference>